<dbReference type="PANTHER" id="PTHR11062">
    <property type="entry name" value="EXOSTOSIN HEPARAN SULFATE GLYCOSYLTRANSFERASE -RELATED"/>
    <property type="match status" value="1"/>
</dbReference>
<comment type="caution">
    <text evidence="7">The sequence shown here is derived from an EMBL/GenBank/DDBJ whole genome shotgun (WGS) entry which is preliminary data.</text>
</comment>
<evidence type="ECO:0000313" key="7">
    <source>
        <dbReference type="EMBL" id="KAF3430875.1"/>
    </source>
</evidence>
<dbReference type="AlphaFoldDB" id="A0A8K0DN80"/>
<evidence type="ECO:0000256" key="1">
    <source>
        <dbReference type="ARBA" id="ARBA00004323"/>
    </source>
</evidence>
<keyword evidence="5" id="KW-0333">Golgi apparatus</keyword>
<evidence type="ECO:0000259" key="6">
    <source>
        <dbReference type="Pfam" id="PF03016"/>
    </source>
</evidence>
<dbReference type="OrthoDB" id="1924787at2759"/>
<evidence type="ECO:0000313" key="8">
    <source>
        <dbReference type="Proteomes" id="UP000796880"/>
    </source>
</evidence>
<comment type="similarity">
    <text evidence="2">Belongs to the glycosyltransferase 47 family.</text>
</comment>
<evidence type="ECO:0000256" key="4">
    <source>
        <dbReference type="ARBA" id="ARBA00022968"/>
    </source>
</evidence>
<accession>A0A8K0DN80</accession>
<sequence>MKHLFLFLKRSSRLKVKHHLLSPLSRRQRRSLLLLFKVLLLLSISISISSSSSSSWFAIFLRRSERSAQDDSEFDSSESNLFHKEKEADRILSKKPHYQHHYNFSYADVDVVAAPPPPPTPDLSDQSMEMEMEMDSGPYHNWQLFEADFGEMVRNLKIYVYPCIYLSNSSSLFAAIFLPHPNPFHPKLGNYFSEHMFKVALLRSSLITSIPEKAHLFFLPFSVNLLRSDPRVHSESSISKFVTQYTTGISRDFPFWNASSGADHFYVCCHSVCREASSKHHDLHNNAIQVTCSSSYFQRYYITHKDVGFPQVWPRLTEQALNTPDARDRLVYFSGRIQNSHIRQQLIALWGNDILMDIFPGNQSFSYEEGFRRSRYCLHVRGYEVNTARVSDAIHYGCVPVIISNYYELPFANVLDWSKFSVIVNQGDVAYLKSRLLSITRQMYVKMFDNLCRVRKHFVWHKTPRGYDSFHMTAYQLWLRRNIHQMPH</sequence>
<dbReference type="EMBL" id="VOIH02000012">
    <property type="protein sequence ID" value="KAF3430875.1"/>
    <property type="molecule type" value="Genomic_DNA"/>
</dbReference>
<dbReference type="GO" id="GO:0000139">
    <property type="term" value="C:Golgi membrane"/>
    <property type="evidence" value="ECO:0007669"/>
    <property type="project" value="UniProtKB-SubCell"/>
</dbReference>
<dbReference type="Pfam" id="PF03016">
    <property type="entry name" value="Exostosin_GT47"/>
    <property type="match status" value="1"/>
</dbReference>
<dbReference type="InterPro" id="IPR004263">
    <property type="entry name" value="Exostosin"/>
</dbReference>
<evidence type="ECO:0000256" key="3">
    <source>
        <dbReference type="ARBA" id="ARBA00022676"/>
    </source>
</evidence>
<keyword evidence="3" id="KW-0328">Glycosyltransferase</keyword>
<name>A0A8K0DN80_9ROSA</name>
<comment type="subcellular location">
    <subcellularLocation>
        <location evidence="1">Golgi apparatus membrane</location>
        <topology evidence="1">Single-pass type II membrane protein</topology>
    </subcellularLocation>
</comment>
<dbReference type="GO" id="GO:0016757">
    <property type="term" value="F:glycosyltransferase activity"/>
    <property type="evidence" value="ECO:0007669"/>
    <property type="project" value="UniProtKB-KW"/>
</dbReference>
<evidence type="ECO:0000256" key="2">
    <source>
        <dbReference type="ARBA" id="ARBA00010271"/>
    </source>
</evidence>
<evidence type="ECO:0000256" key="5">
    <source>
        <dbReference type="ARBA" id="ARBA00023034"/>
    </source>
</evidence>
<dbReference type="Proteomes" id="UP000796880">
    <property type="component" value="Unassembled WGS sequence"/>
</dbReference>
<keyword evidence="8" id="KW-1185">Reference proteome</keyword>
<protein>
    <recommendedName>
        <fullName evidence="6">Exostosin GT47 domain-containing protein</fullName>
    </recommendedName>
</protein>
<keyword evidence="3" id="KW-0808">Transferase</keyword>
<proteinExistence type="inferred from homology"/>
<dbReference type="InterPro" id="IPR040911">
    <property type="entry name" value="Exostosin_GT47"/>
</dbReference>
<keyword evidence="4" id="KW-0812">Transmembrane</keyword>
<dbReference type="PANTHER" id="PTHR11062:SF235">
    <property type="entry name" value="GLYCOSYLTRANSFERASE-LIKE PROTEIN"/>
    <property type="match status" value="1"/>
</dbReference>
<gene>
    <name evidence="7" type="ORF">FNV43_RR25605</name>
</gene>
<organism evidence="7 8">
    <name type="scientific">Rhamnella rubrinervis</name>
    <dbReference type="NCBI Taxonomy" id="2594499"/>
    <lineage>
        <taxon>Eukaryota</taxon>
        <taxon>Viridiplantae</taxon>
        <taxon>Streptophyta</taxon>
        <taxon>Embryophyta</taxon>
        <taxon>Tracheophyta</taxon>
        <taxon>Spermatophyta</taxon>
        <taxon>Magnoliopsida</taxon>
        <taxon>eudicotyledons</taxon>
        <taxon>Gunneridae</taxon>
        <taxon>Pentapetalae</taxon>
        <taxon>rosids</taxon>
        <taxon>fabids</taxon>
        <taxon>Rosales</taxon>
        <taxon>Rhamnaceae</taxon>
        <taxon>rhamnoid group</taxon>
        <taxon>Rhamneae</taxon>
        <taxon>Rhamnella</taxon>
    </lineage>
</organism>
<feature type="domain" description="Exostosin GT47" evidence="6">
    <location>
        <begin position="154"/>
        <end position="436"/>
    </location>
</feature>
<reference evidence="7" key="1">
    <citation type="submission" date="2020-03" db="EMBL/GenBank/DDBJ databases">
        <title>A high-quality chromosome-level genome assembly of a woody plant with both climbing and erect habits, Rhamnella rubrinervis.</title>
        <authorList>
            <person name="Lu Z."/>
            <person name="Yang Y."/>
            <person name="Zhu X."/>
            <person name="Sun Y."/>
        </authorList>
    </citation>
    <scope>NUCLEOTIDE SEQUENCE</scope>
    <source>
        <strain evidence="7">BYM</strain>
        <tissue evidence="7">Leaf</tissue>
    </source>
</reference>
<keyword evidence="4" id="KW-0735">Signal-anchor</keyword>